<evidence type="ECO:0000256" key="1">
    <source>
        <dbReference type="SAM" id="MobiDB-lite"/>
    </source>
</evidence>
<feature type="compositionally biased region" description="Polar residues" evidence="1">
    <location>
        <begin position="248"/>
        <end position="257"/>
    </location>
</feature>
<gene>
    <name evidence="2" type="ORF">DDE83_000015</name>
</gene>
<feature type="region of interest" description="Disordered" evidence="1">
    <location>
        <begin position="240"/>
        <end position="277"/>
    </location>
</feature>
<dbReference type="AlphaFoldDB" id="A0A364NGQ7"/>
<feature type="compositionally biased region" description="Basic and acidic residues" evidence="1">
    <location>
        <begin position="119"/>
        <end position="141"/>
    </location>
</feature>
<feature type="region of interest" description="Disordered" evidence="1">
    <location>
        <begin position="119"/>
        <end position="163"/>
    </location>
</feature>
<evidence type="ECO:0000313" key="2">
    <source>
        <dbReference type="EMBL" id="RAR16450.1"/>
    </source>
</evidence>
<evidence type="ECO:0000313" key="3">
    <source>
        <dbReference type="Proteomes" id="UP000249619"/>
    </source>
</evidence>
<dbReference type="EMBL" id="QGDH01000002">
    <property type="protein sequence ID" value="RAR16450.1"/>
    <property type="molecule type" value="Genomic_DNA"/>
</dbReference>
<protein>
    <submittedName>
        <fullName evidence="2">Uncharacterized protein</fullName>
    </submittedName>
</protein>
<dbReference type="Proteomes" id="UP000249619">
    <property type="component" value="Unassembled WGS sequence"/>
</dbReference>
<comment type="caution">
    <text evidence="2">The sequence shown here is derived from an EMBL/GenBank/DDBJ whole genome shotgun (WGS) entry which is preliminary data.</text>
</comment>
<reference evidence="3" key="1">
    <citation type="submission" date="2018-05" db="EMBL/GenBank/DDBJ databases">
        <title>Draft genome sequence of Stemphylium lycopersici strain CIDEFI 213.</title>
        <authorList>
            <person name="Medina R."/>
            <person name="Franco M.E.E."/>
            <person name="Lucentini C.G."/>
            <person name="Saparrat M.C.N."/>
            <person name="Balatti P.A."/>
        </authorList>
    </citation>
    <scope>NUCLEOTIDE SEQUENCE [LARGE SCALE GENOMIC DNA]</scope>
    <source>
        <strain evidence="3">CIDEFI 213</strain>
    </source>
</reference>
<feature type="compositionally biased region" description="Low complexity" evidence="1">
    <location>
        <begin position="258"/>
        <end position="269"/>
    </location>
</feature>
<proteinExistence type="predicted"/>
<feature type="compositionally biased region" description="Polar residues" evidence="1">
    <location>
        <begin position="143"/>
        <end position="160"/>
    </location>
</feature>
<organism evidence="2 3">
    <name type="scientific">Stemphylium lycopersici</name>
    <name type="common">Tomato gray leaf spot disease fungus</name>
    <name type="synonym">Thyrospora lycopersici</name>
    <dbReference type="NCBI Taxonomy" id="183478"/>
    <lineage>
        <taxon>Eukaryota</taxon>
        <taxon>Fungi</taxon>
        <taxon>Dikarya</taxon>
        <taxon>Ascomycota</taxon>
        <taxon>Pezizomycotina</taxon>
        <taxon>Dothideomycetes</taxon>
        <taxon>Pleosporomycetidae</taxon>
        <taxon>Pleosporales</taxon>
        <taxon>Pleosporineae</taxon>
        <taxon>Pleosporaceae</taxon>
        <taxon>Stemphylium</taxon>
    </lineage>
</organism>
<accession>A0A364NGQ7</accession>
<sequence length="402" mass="45749">MSCTGNLDTQKIVIDDPELLRMFVIRYESRVIDTSVFDKLIPVFALKPTRLPLETGDEDEVDDHELFQGAWKVCRLIWDHEGGAVKGDKEPRYSVNADKKALSARTCVHSIDWMPSSDMRETANEPLADRQGKPKLGERRMISSHSPAANSHGGSLSKKSITPFLGRAYTQSEEEERWSDVEEGLEEKNLKERKGAYYGESMKLMWNEGKTFKGMKQPFTPGPRALQLQSPLRQSAELAKLGQKPRPVNTQHLQATKTSSLPSSSRTSRNATAPQRVMKPRNPTVLMWPTSIITTGTSGTHLRPLTEQMGEILKSNSDRQEYVHLVWTRRRAVPKGDNTAMQPVVDDLEKFVRRHEIVGLHNLWARWMDSGIKTRMPMFKISQPGVMNEQERAEVYKRKRKA</sequence>
<keyword evidence="3" id="KW-1185">Reference proteome</keyword>
<name>A0A364NGQ7_STELY</name>